<dbReference type="Proteomes" id="UP001477672">
    <property type="component" value="Unassembled WGS sequence"/>
</dbReference>
<reference evidence="2 3" key="1">
    <citation type="submission" date="2024-03" db="EMBL/GenBank/DDBJ databases">
        <title>Human intestinal bacterial collection.</title>
        <authorList>
            <person name="Pauvert C."/>
            <person name="Hitch T.C.A."/>
            <person name="Clavel T."/>
        </authorList>
    </citation>
    <scope>NUCLEOTIDE SEQUENCE [LARGE SCALE GENOMIC DNA]</scope>
    <source>
        <strain evidence="2 3">CLA-JM-H11</strain>
    </source>
</reference>
<evidence type="ECO:0000313" key="3">
    <source>
        <dbReference type="Proteomes" id="UP001477672"/>
    </source>
</evidence>
<keyword evidence="3" id="KW-1185">Reference proteome</keyword>
<dbReference type="EMBL" id="JBBMFA010000067">
    <property type="protein sequence ID" value="MEQ2519759.1"/>
    <property type="molecule type" value="Genomic_DNA"/>
</dbReference>
<accession>A0ABV1GD42</accession>
<gene>
    <name evidence="2" type="ORF">WMO24_04845</name>
</gene>
<evidence type="ECO:0000256" key="1">
    <source>
        <dbReference type="SAM" id="Phobius"/>
    </source>
</evidence>
<protein>
    <recommendedName>
        <fullName evidence="4">DUF4825 domain-containing protein</fullName>
    </recommendedName>
</protein>
<evidence type="ECO:0000313" key="2">
    <source>
        <dbReference type="EMBL" id="MEQ2519759.1"/>
    </source>
</evidence>
<feature type="transmembrane region" description="Helical" evidence="1">
    <location>
        <begin position="7"/>
        <end position="29"/>
    </location>
</feature>
<keyword evidence="1" id="KW-0472">Membrane</keyword>
<name>A0ABV1GD42_9FIRM</name>
<organism evidence="2 3">
    <name type="scientific">Ruthenibacterium intestinale</name>
    <dbReference type="NCBI Taxonomy" id="3133163"/>
    <lineage>
        <taxon>Bacteria</taxon>
        <taxon>Bacillati</taxon>
        <taxon>Bacillota</taxon>
        <taxon>Clostridia</taxon>
        <taxon>Eubacteriales</taxon>
        <taxon>Oscillospiraceae</taxon>
        <taxon>Ruthenibacterium</taxon>
    </lineage>
</organism>
<dbReference type="RefSeq" id="WP_349215193.1">
    <property type="nucleotide sequence ID" value="NZ_JBBMFA010000067.1"/>
</dbReference>
<sequence length="139" mass="15328">MDRKRGFLYLGIIFASLAVIWVAFLLPALGDKKVADAFAEPLFTHALPEGAEQVQQEADRSKTDAGKMTAAYLLLSADATEDELYTFYNDMDYPPAQEGDTVTLHVKALDQSSLDALEQSGLDTEGKTFWFVYLVSQPA</sequence>
<keyword evidence="1" id="KW-0812">Transmembrane</keyword>
<evidence type="ECO:0008006" key="4">
    <source>
        <dbReference type="Google" id="ProtNLM"/>
    </source>
</evidence>
<proteinExistence type="predicted"/>
<comment type="caution">
    <text evidence="2">The sequence shown here is derived from an EMBL/GenBank/DDBJ whole genome shotgun (WGS) entry which is preliminary data.</text>
</comment>
<keyword evidence="1" id="KW-1133">Transmembrane helix</keyword>